<keyword evidence="3" id="KW-1185">Reference proteome</keyword>
<sequence>MKTTEFLLVNILVMTGWNHVTAGETCQGPRGGIVAVGKAWVAKDGCNVCTCTQFGVECQTWRNCDNHDHLGAPGDPVCSYGVQDHYTVGQKWRAADGCNDCVCTAIGMNCTAQPCGNARSFATPKPPGSHMEFEDCRYKDKIYHYGDHFLADDGCNTCVCSIPGNFATFPSCTTTPCAPVG</sequence>
<gene>
    <name evidence="2" type="ORF">V1264_013057</name>
</gene>
<dbReference type="Proteomes" id="UP001374579">
    <property type="component" value="Unassembled WGS sequence"/>
</dbReference>
<organism evidence="2 3">
    <name type="scientific">Littorina saxatilis</name>
    <dbReference type="NCBI Taxonomy" id="31220"/>
    <lineage>
        <taxon>Eukaryota</taxon>
        <taxon>Metazoa</taxon>
        <taxon>Spiralia</taxon>
        <taxon>Lophotrochozoa</taxon>
        <taxon>Mollusca</taxon>
        <taxon>Gastropoda</taxon>
        <taxon>Caenogastropoda</taxon>
        <taxon>Littorinimorpha</taxon>
        <taxon>Littorinoidea</taxon>
        <taxon>Littorinidae</taxon>
        <taxon>Littorina</taxon>
    </lineage>
</organism>
<accession>A0AAN9GIB7</accession>
<protein>
    <recommendedName>
        <fullName evidence="4">VWFC domain-containing protein</fullName>
    </recommendedName>
</protein>
<evidence type="ECO:0000313" key="2">
    <source>
        <dbReference type="EMBL" id="KAK7108919.1"/>
    </source>
</evidence>
<evidence type="ECO:0000313" key="3">
    <source>
        <dbReference type="Proteomes" id="UP001374579"/>
    </source>
</evidence>
<reference evidence="2 3" key="1">
    <citation type="submission" date="2024-02" db="EMBL/GenBank/DDBJ databases">
        <title>Chromosome-scale genome assembly of the rough periwinkle Littorina saxatilis.</title>
        <authorList>
            <person name="De Jode A."/>
            <person name="Faria R."/>
            <person name="Formenti G."/>
            <person name="Sims Y."/>
            <person name="Smith T.P."/>
            <person name="Tracey A."/>
            <person name="Wood J.M.D."/>
            <person name="Zagrodzka Z.B."/>
            <person name="Johannesson K."/>
            <person name="Butlin R.K."/>
            <person name="Leder E.H."/>
        </authorList>
    </citation>
    <scope>NUCLEOTIDE SEQUENCE [LARGE SCALE GENOMIC DNA]</scope>
    <source>
        <strain evidence="2">Snail1</strain>
        <tissue evidence="2">Muscle</tissue>
    </source>
</reference>
<feature type="signal peptide" evidence="1">
    <location>
        <begin position="1"/>
        <end position="22"/>
    </location>
</feature>
<evidence type="ECO:0008006" key="4">
    <source>
        <dbReference type="Google" id="ProtNLM"/>
    </source>
</evidence>
<comment type="caution">
    <text evidence="2">The sequence shown here is derived from an EMBL/GenBank/DDBJ whole genome shotgun (WGS) entry which is preliminary data.</text>
</comment>
<evidence type="ECO:0000256" key="1">
    <source>
        <dbReference type="SAM" id="SignalP"/>
    </source>
</evidence>
<dbReference type="EMBL" id="JBAMIC010000003">
    <property type="protein sequence ID" value="KAK7108919.1"/>
    <property type="molecule type" value="Genomic_DNA"/>
</dbReference>
<dbReference type="AlphaFoldDB" id="A0AAN9GIB7"/>
<feature type="chain" id="PRO_5042847881" description="VWFC domain-containing protein" evidence="1">
    <location>
        <begin position="23"/>
        <end position="181"/>
    </location>
</feature>
<proteinExistence type="predicted"/>
<keyword evidence="1" id="KW-0732">Signal</keyword>
<name>A0AAN9GIB7_9CAEN</name>